<dbReference type="Gene3D" id="3.60.40.10">
    <property type="entry name" value="PPM-type phosphatase domain"/>
    <property type="match status" value="1"/>
</dbReference>
<dbReference type="InterPro" id="IPR001932">
    <property type="entry name" value="PPM-type_phosphatase-like_dom"/>
</dbReference>
<protein>
    <recommendedName>
        <fullName evidence="1">PPM-type phosphatase domain-containing protein</fullName>
    </recommendedName>
</protein>
<reference evidence="3" key="1">
    <citation type="submission" date="2016-02" db="EMBL/GenBank/DDBJ databases">
        <authorList>
            <person name="Wibberg D."/>
        </authorList>
    </citation>
    <scope>NUCLEOTIDE SEQUENCE [LARGE SCALE GENOMIC DNA]</scope>
</reference>
<dbReference type="Proteomes" id="UP000199013">
    <property type="component" value="Unassembled WGS sequence"/>
</dbReference>
<dbReference type="SMART" id="SM00332">
    <property type="entry name" value="PP2Cc"/>
    <property type="match status" value="1"/>
</dbReference>
<proteinExistence type="predicted"/>
<dbReference type="PROSITE" id="PS51746">
    <property type="entry name" value="PPM_2"/>
    <property type="match status" value="1"/>
</dbReference>
<gene>
    <name evidence="2" type="ORF">FDG2_3056</name>
</gene>
<dbReference type="SMART" id="SM00331">
    <property type="entry name" value="PP2C_SIG"/>
    <property type="match status" value="1"/>
</dbReference>
<evidence type="ECO:0000313" key="2">
    <source>
        <dbReference type="EMBL" id="SBW22738.1"/>
    </source>
</evidence>
<keyword evidence="3" id="KW-1185">Reference proteome</keyword>
<name>A0A1C3NYZ7_9ACTN</name>
<dbReference type="AlphaFoldDB" id="A0A1C3NYZ7"/>
<dbReference type="Pfam" id="PF13672">
    <property type="entry name" value="PP2C_2"/>
    <property type="match status" value="1"/>
</dbReference>
<sequence>MIRCAVRTRAGHLHDGNQDRVATDVDRGTFIVADGMGSLADAAATAQAIVDQFPRRVWERVTALRGPDVTRAVTAVAAELNERVRHSARSGPDTTGAATALLLVRDGLALLAHLGDSRIYLARDGRLQRLTEDHTRDGQLTRFVGMPGEVVPGVSVLELRAGDRILLCTDGLTGSVDDQALAELLNTTDEVDGACRRLVEAAAAGGAVDDISVIAVEYGVRDAG</sequence>
<feature type="domain" description="PPM-type phosphatase" evidence="1">
    <location>
        <begin position="3"/>
        <end position="218"/>
    </location>
</feature>
<evidence type="ECO:0000313" key="3">
    <source>
        <dbReference type="Proteomes" id="UP000199013"/>
    </source>
</evidence>
<organism evidence="2 3">
    <name type="scientific">Candidatus Protofrankia californiensis</name>
    <dbReference type="NCBI Taxonomy" id="1839754"/>
    <lineage>
        <taxon>Bacteria</taxon>
        <taxon>Bacillati</taxon>
        <taxon>Actinomycetota</taxon>
        <taxon>Actinomycetes</taxon>
        <taxon>Frankiales</taxon>
        <taxon>Frankiaceae</taxon>
        <taxon>Protofrankia</taxon>
    </lineage>
</organism>
<dbReference type="EMBL" id="FLUV01001287">
    <property type="protein sequence ID" value="SBW22738.1"/>
    <property type="molecule type" value="Genomic_DNA"/>
</dbReference>
<dbReference type="InterPro" id="IPR036457">
    <property type="entry name" value="PPM-type-like_dom_sf"/>
</dbReference>
<dbReference type="CDD" id="cd00143">
    <property type="entry name" value="PP2Cc"/>
    <property type="match status" value="1"/>
</dbReference>
<dbReference type="SUPFAM" id="SSF81606">
    <property type="entry name" value="PP2C-like"/>
    <property type="match status" value="1"/>
</dbReference>
<accession>A0A1C3NYZ7</accession>
<evidence type="ECO:0000259" key="1">
    <source>
        <dbReference type="PROSITE" id="PS51746"/>
    </source>
</evidence>